<feature type="domain" description="O-antigen ligase-related" evidence="6">
    <location>
        <begin position="342"/>
        <end position="439"/>
    </location>
</feature>
<sequence>MKAVESMQNWEWKLSAVGLLVMGAFSCWQTGIFFASDMYPIVLGLSIVSLVIGFSLLTRSYRVWENATVFPDILVLLCPFLMMALYVLHVLSQPLFAQGTFVELLKWGGYGTFAVMAYYVGSKKEGRTLLQAGWHGIGLLLSLSAIFDIYGLVNIPHNIVYNSNPGISATGARLAGMIQYPNTFGALMAAFLLERLFALGPLMQQRPSTRRVLLGILPLAPYTAALLLSESRGGWLAAGVAVAAGLVLERRRLAPPLVLAAAPCLGTALLYRQLAHVQLAPVPWPSLLWLAGLWAGGMLAGLGLWRLYQSRHPTFSSKTHVSLHSDSQASFTNIHTHLRIRRLIAMLLVACIWTASFATIWFTVKERITANYGTVSARWIIYRDAWRLIQQAPWWGQGGYTWRMSYPTIQSQPYVGSEVHSGYLDILLNTGIVGFMILVFLLIGIGWILYKQYCVLVPPYLVLVLHAAVDFDWSFGLVWILIFWLAAWGFSRRDRIEQSTVTNVASLSAQHRSKKVISTIVCVLWLCTTMSLAGFALRGEMSSLLQRQALQTKDSEYSQKLLHSSLRWNPMNTDAALQLVRISSPEEGIRVLIQSLSYAPQHPGLVWKLANAYGELGESKPFTRWLSLSNVLDPYNTEKQSRSLEQLLTLSRDQMALGNTDESYRLIRLGVSQYNKYKHMVEQLSGQHAQLHNDRKFILTREAEEWGSQLDRLAQILPDS</sequence>
<feature type="transmembrane region" description="Helical" evidence="5">
    <location>
        <begin position="38"/>
        <end position="57"/>
    </location>
</feature>
<feature type="transmembrane region" description="Helical" evidence="5">
    <location>
        <begin position="287"/>
        <end position="308"/>
    </location>
</feature>
<dbReference type="AlphaFoldDB" id="A0A168JQF4"/>
<evidence type="ECO:0000256" key="5">
    <source>
        <dbReference type="SAM" id="Phobius"/>
    </source>
</evidence>
<dbReference type="GO" id="GO:0016020">
    <property type="term" value="C:membrane"/>
    <property type="evidence" value="ECO:0007669"/>
    <property type="project" value="UniProtKB-SubCell"/>
</dbReference>
<proteinExistence type="predicted"/>
<dbReference type="PANTHER" id="PTHR37422">
    <property type="entry name" value="TEICHURONIC ACID BIOSYNTHESIS PROTEIN TUAE"/>
    <property type="match status" value="1"/>
</dbReference>
<keyword evidence="3 5" id="KW-1133">Transmembrane helix</keyword>
<dbReference type="EMBL" id="LVJH01000030">
    <property type="protein sequence ID" value="OAB40952.1"/>
    <property type="molecule type" value="Genomic_DNA"/>
</dbReference>
<feature type="transmembrane region" description="Helical" evidence="5">
    <location>
        <begin position="257"/>
        <end position="275"/>
    </location>
</feature>
<protein>
    <recommendedName>
        <fullName evidence="6">O-antigen ligase-related domain-containing protein</fullName>
    </recommendedName>
</protein>
<evidence type="ECO:0000256" key="3">
    <source>
        <dbReference type="ARBA" id="ARBA00022989"/>
    </source>
</evidence>
<feature type="transmembrane region" description="Helical" evidence="5">
    <location>
        <begin position="343"/>
        <end position="364"/>
    </location>
</feature>
<keyword evidence="4 5" id="KW-0472">Membrane</keyword>
<evidence type="ECO:0000313" key="8">
    <source>
        <dbReference type="Proteomes" id="UP000076967"/>
    </source>
</evidence>
<reference evidence="7 8" key="1">
    <citation type="submission" date="2016-03" db="EMBL/GenBank/DDBJ databases">
        <title>Draft genome sequence of Paenibacillus glacialis DSM 22343.</title>
        <authorList>
            <person name="Shin S.-K."/>
            <person name="Yi H."/>
        </authorList>
    </citation>
    <scope>NUCLEOTIDE SEQUENCE [LARGE SCALE GENOMIC DNA]</scope>
    <source>
        <strain evidence="7 8">DSM 22343</strain>
    </source>
</reference>
<feature type="transmembrane region" description="Helical" evidence="5">
    <location>
        <begin position="183"/>
        <end position="200"/>
    </location>
</feature>
<dbReference type="InterPro" id="IPR051533">
    <property type="entry name" value="WaaL-like"/>
</dbReference>
<dbReference type="Pfam" id="PF04932">
    <property type="entry name" value="Wzy_C"/>
    <property type="match status" value="1"/>
</dbReference>
<evidence type="ECO:0000256" key="4">
    <source>
        <dbReference type="ARBA" id="ARBA00023136"/>
    </source>
</evidence>
<feature type="transmembrane region" description="Helical" evidence="5">
    <location>
        <begin position="12"/>
        <end position="32"/>
    </location>
</feature>
<feature type="transmembrane region" description="Helical" evidence="5">
    <location>
        <begin position="69"/>
        <end position="92"/>
    </location>
</feature>
<feature type="transmembrane region" description="Helical" evidence="5">
    <location>
        <begin position="133"/>
        <end position="153"/>
    </location>
</feature>
<dbReference type="InterPro" id="IPR007016">
    <property type="entry name" value="O-antigen_ligase-rel_domated"/>
</dbReference>
<keyword evidence="8" id="KW-1185">Reference proteome</keyword>
<feature type="transmembrane region" description="Helical" evidence="5">
    <location>
        <begin position="212"/>
        <end position="228"/>
    </location>
</feature>
<feature type="transmembrane region" description="Helical" evidence="5">
    <location>
        <begin position="516"/>
        <end position="537"/>
    </location>
</feature>
<feature type="transmembrane region" description="Helical" evidence="5">
    <location>
        <begin position="426"/>
        <end position="450"/>
    </location>
</feature>
<feature type="transmembrane region" description="Helical" evidence="5">
    <location>
        <begin position="462"/>
        <end position="487"/>
    </location>
</feature>
<dbReference type="PROSITE" id="PS51257">
    <property type="entry name" value="PROKAR_LIPOPROTEIN"/>
    <property type="match status" value="1"/>
</dbReference>
<evidence type="ECO:0000256" key="1">
    <source>
        <dbReference type="ARBA" id="ARBA00004141"/>
    </source>
</evidence>
<gene>
    <name evidence="7" type="ORF">PGLA_17265</name>
</gene>
<evidence type="ECO:0000256" key="2">
    <source>
        <dbReference type="ARBA" id="ARBA00022692"/>
    </source>
</evidence>
<comment type="subcellular location">
    <subcellularLocation>
        <location evidence="1">Membrane</location>
        <topology evidence="1">Multi-pass membrane protein</topology>
    </subcellularLocation>
</comment>
<feature type="transmembrane region" description="Helical" evidence="5">
    <location>
        <begin position="234"/>
        <end position="250"/>
    </location>
</feature>
<accession>A0A168JQF4</accession>
<evidence type="ECO:0000259" key="6">
    <source>
        <dbReference type="Pfam" id="PF04932"/>
    </source>
</evidence>
<name>A0A168JQF4_9BACL</name>
<comment type="caution">
    <text evidence="7">The sequence shown here is derived from an EMBL/GenBank/DDBJ whole genome shotgun (WGS) entry which is preliminary data.</text>
</comment>
<dbReference type="PANTHER" id="PTHR37422:SF13">
    <property type="entry name" value="LIPOPOLYSACCHARIDE BIOSYNTHESIS PROTEIN PA4999-RELATED"/>
    <property type="match status" value="1"/>
</dbReference>
<keyword evidence="2 5" id="KW-0812">Transmembrane</keyword>
<dbReference type="Proteomes" id="UP000076967">
    <property type="component" value="Unassembled WGS sequence"/>
</dbReference>
<organism evidence="7 8">
    <name type="scientific">Paenibacillus glacialis</name>
    <dbReference type="NCBI Taxonomy" id="494026"/>
    <lineage>
        <taxon>Bacteria</taxon>
        <taxon>Bacillati</taxon>
        <taxon>Bacillota</taxon>
        <taxon>Bacilli</taxon>
        <taxon>Bacillales</taxon>
        <taxon>Paenibacillaceae</taxon>
        <taxon>Paenibacillus</taxon>
    </lineage>
</organism>
<dbReference type="STRING" id="494026.PGLA_17265"/>
<evidence type="ECO:0000313" key="7">
    <source>
        <dbReference type="EMBL" id="OAB40952.1"/>
    </source>
</evidence>
<feature type="transmembrane region" description="Helical" evidence="5">
    <location>
        <begin position="104"/>
        <end position="121"/>
    </location>
</feature>